<protein>
    <submittedName>
        <fullName evidence="2">Uncharacterized protein</fullName>
    </submittedName>
</protein>
<reference evidence="2" key="1">
    <citation type="journal article" date="2020" name="Nature">
        <title>Giant virus diversity and host interactions through global metagenomics.</title>
        <authorList>
            <person name="Schulz F."/>
            <person name="Roux S."/>
            <person name="Paez-Espino D."/>
            <person name="Jungbluth S."/>
            <person name="Walsh D.A."/>
            <person name="Denef V.J."/>
            <person name="McMahon K.D."/>
            <person name="Konstantinidis K.T."/>
            <person name="Eloe-Fadrosh E.A."/>
            <person name="Kyrpides N.C."/>
            <person name="Woyke T."/>
        </authorList>
    </citation>
    <scope>NUCLEOTIDE SEQUENCE</scope>
    <source>
        <strain evidence="2">GVMAG-M-3300023179-73</strain>
    </source>
</reference>
<organism evidence="2">
    <name type="scientific">viral metagenome</name>
    <dbReference type="NCBI Taxonomy" id="1070528"/>
    <lineage>
        <taxon>unclassified sequences</taxon>
        <taxon>metagenomes</taxon>
        <taxon>organismal metagenomes</taxon>
    </lineage>
</organism>
<sequence length="127" mass="14652">MTIFFLSHVTLSYSYILFLNTLQIYVIVKRGNAVNAVSGKSEENILRNIHWVLITLSKHMPQHLRDLVITFLYKYFFILKAAAEGWRIAYCGGNKFIFCQNVTNVSAQISDTNLDFIARYSLINKLP</sequence>
<keyword evidence="1" id="KW-0812">Transmembrane</keyword>
<keyword evidence="1" id="KW-0472">Membrane</keyword>
<dbReference type="EMBL" id="MN739895">
    <property type="protein sequence ID" value="QHT76331.1"/>
    <property type="molecule type" value="Genomic_DNA"/>
</dbReference>
<keyword evidence="1" id="KW-1133">Transmembrane helix</keyword>
<dbReference type="AlphaFoldDB" id="A0A6C0H6X3"/>
<evidence type="ECO:0000256" key="1">
    <source>
        <dbReference type="SAM" id="Phobius"/>
    </source>
</evidence>
<evidence type="ECO:0000313" key="2">
    <source>
        <dbReference type="EMBL" id="QHT76331.1"/>
    </source>
</evidence>
<accession>A0A6C0H6X3</accession>
<proteinExistence type="predicted"/>
<name>A0A6C0H6X3_9ZZZZ</name>
<feature type="transmembrane region" description="Helical" evidence="1">
    <location>
        <begin position="12"/>
        <end position="28"/>
    </location>
</feature>